<dbReference type="EMBL" id="NIDN02000207">
    <property type="protein sequence ID" value="RLL94414.1"/>
    <property type="molecule type" value="Genomic_DNA"/>
</dbReference>
<evidence type="ECO:0000313" key="2">
    <source>
        <dbReference type="Proteomes" id="UP000215289"/>
    </source>
</evidence>
<gene>
    <name evidence="1" type="ORF">CFD26_104416</name>
</gene>
<dbReference type="AlphaFoldDB" id="A0A229WVI5"/>
<evidence type="ECO:0000313" key="1">
    <source>
        <dbReference type="EMBL" id="RLL94414.1"/>
    </source>
</evidence>
<name>A0A229WVI5_9EURO</name>
<dbReference type="Proteomes" id="UP000215289">
    <property type="component" value="Unassembled WGS sequence"/>
</dbReference>
<reference evidence="1 2" key="1">
    <citation type="submission" date="2018-08" db="EMBL/GenBank/DDBJ databases">
        <title>Draft genome sequences of two Aspergillus turcosus clinical strains isolated from bronchoalveolar lavage fluid: one azole-susceptible and the other azole-resistant.</title>
        <authorList>
            <person name="Parent-Michaud M."/>
            <person name="Dufresne P.J."/>
            <person name="Fournier E."/>
            <person name="Martineau C."/>
            <person name="Moreira S."/>
            <person name="Perkins V."/>
            <person name="De Repentigny L."/>
            <person name="Dufresne S.F."/>
        </authorList>
    </citation>
    <scope>NUCLEOTIDE SEQUENCE [LARGE SCALE GENOMIC DNA]</scope>
    <source>
        <strain evidence="1">HMR AF 1038</strain>
    </source>
</reference>
<protein>
    <submittedName>
        <fullName evidence="1">Uncharacterized protein</fullName>
    </submittedName>
</protein>
<comment type="caution">
    <text evidence="1">The sequence shown here is derived from an EMBL/GenBank/DDBJ whole genome shotgun (WGS) entry which is preliminary data.</text>
</comment>
<proteinExistence type="predicted"/>
<dbReference type="OrthoDB" id="10566454at2759"/>
<accession>A0A229WVI5</accession>
<sequence>MIQLAMIQLAMIQLAMIQLAMLQLAMIQLAMMTMIPFQVNGAALAEGRTVLLRANHDVTVVVPEVGTARFTEPGSDNFHQYISTTWAVKVIAGNSSYVRYWGYEGGPTLTVTVNDDRTFSLPASCNISFDGVPFDDHPLTQYTGVYSTNTQWWGDYFSPMFINDNGTISFGDASTTITPRYNSTTASISFDATHFKDTTFRANFSIVGVANNLTLSGGLFPRPQDGAVNFAGNLLTLFKKPSLGNIRAFDSFLKDGDIVDFRSQPDHLPLVLDAQQRLTQAQSGDPVQLTVKFFDGISGFALLNAAAQVYLTADDSGQVFANAGQEDASMFHLYICMDGDVMVGTGDQSVPASNLFMKRDPSAGLISVSQTSFLNSDREFLMSFPEVMRQQPANRAAQTESLIATAAADTVGDPLPCEIVNLQILAHCTVGLLPVLGLGQFTWTGQVQQRLQEIWASSDWAIKTALQAFKAQLVDLGVTKMAFAGFVVQFVTQIYEAAPDLMNKLLRTAWEYFGWWNFAKAAAWMASMFLLPENPLAVSQIIANLTQWILSAYAMRADVQRCLLTQ</sequence>
<organism evidence="1 2">
    <name type="scientific">Aspergillus turcosus</name>
    <dbReference type="NCBI Taxonomy" id="1245748"/>
    <lineage>
        <taxon>Eukaryota</taxon>
        <taxon>Fungi</taxon>
        <taxon>Dikarya</taxon>
        <taxon>Ascomycota</taxon>
        <taxon>Pezizomycotina</taxon>
        <taxon>Eurotiomycetes</taxon>
        <taxon>Eurotiomycetidae</taxon>
        <taxon>Eurotiales</taxon>
        <taxon>Aspergillaceae</taxon>
        <taxon>Aspergillus</taxon>
        <taxon>Aspergillus subgen. Fumigati</taxon>
    </lineage>
</organism>
<keyword evidence="2" id="KW-1185">Reference proteome</keyword>